<dbReference type="AlphaFoldDB" id="A0A2H3CYT9"/>
<protein>
    <submittedName>
        <fullName evidence="2">Uncharacterized protein</fullName>
    </submittedName>
</protein>
<dbReference type="OrthoDB" id="3086865at2759"/>
<gene>
    <name evidence="2" type="ORF">ARMGADRAFT_1034143</name>
</gene>
<dbReference type="EMBL" id="KZ293674">
    <property type="protein sequence ID" value="PBK88171.1"/>
    <property type="molecule type" value="Genomic_DNA"/>
</dbReference>
<evidence type="ECO:0000313" key="2">
    <source>
        <dbReference type="EMBL" id="PBK88171.1"/>
    </source>
</evidence>
<dbReference type="Proteomes" id="UP000217790">
    <property type="component" value="Unassembled WGS sequence"/>
</dbReference>
<reference evidence="3" key="1">
    <citation type="journal article" date="2017" name="Nat. Ecol. Evol.">
        <title>Genome expansion and lineage-specific genetic innovations in the forest pathogenic fungi Armillaria.</title>
        <authorList>
            <person name="Sipos G."/>
            <person name="Prasanna A.N."/>
            <person name="Walter M.C."/>
            <person name="O'Connor E."/>
            <person name="Balint B."/>
            <person name="Krizsan K."/>
            <person name="Kiss B."/>
            <person name="Hess J."/>
            <person name="Varga T."/>
            <person name="Slot J."/>
            <person name="Riley R."/>
            <person name="Boka B."/>
            <person name="Rigling D."/>
            <person name="Barry K."/>
            <person name="Lee J."/>
            <person name="Mihaltcheva S."/>
            <person name="LaButti K."/>
            <person name="Lipzen A."/>
            <person name="Waldron R."/>
            <person name="Moloney N.M."/>
            <person name="Sperisen C."/>
            <person name="Kredics L."/>
            <person name="Vagvoelgyi C."/>
            <person name="Patrignani A."/>
            <person name="Fitzpatrick D."/>
            <person name="Nagy I."/>
            <person name="Doyle S."/>
            <person name="Anderson J.B."/>
            <person name="Grigoriev I.V."/>
            <person name="Gueldener U."/>
            <person name="Muensterkoetter M."/>
            <person name="Nagy L.G."/>
        </authorList>
    </citation>
    <scope>NUCLEOTIDE SEQUENCE [LARGE SCALE GENOMIC DNA]</scope>
    <source>
        <strain evidence="3">Ar21-2</strain>
    </source>
</reference>
<keyword evidence="3" id="KW-1185">Reference proteome</keyword>
<sequence>MSALHALLHSTLNKAPAIWDTDLCDVLSNPTIMSQVEEADVFLKGHWKAWMFGPDEVARILKNSTFTSEDLKYLKEKTPPPEPSSSIQKNSQPIMKKRKTHNHSPLTQSVKMLSTKPRLKPKLSSARVKNEPFLPEKEGSVASGKAPACSRACKGGKIPIVKVPTLCHKKGVTPPPAVISEDTHTDSWGCSPTLITTELMLDRIFTDLPLLSVLHLLHKDATGCTMCAGHWVLCQHKEPLSSFIEMHDCNFLAADCQICHLLNVLHEAYQLCTAALCNLLQAFSQVEGAHDMDVFKKFARECSTGCHLLIDMGLIRDEDGVLQCITAPQLRHYYPCPLTVHSEMTPEPQLPMFSVLQPDIRPVGGMESDEHSDGDHQDKVTVEKDLERDQLLPSSPIHPDLKAGPSIMNYGSSVWPDMVGSAHTLDIPRDSLGEREWNHPPSQSYQFYPGLEARHLFGPY</sequence>
<proteinExistence type="predicted"/>
<name>A0A2H3CYT9_ARMGA</name>
<evidence type="ECO:0000313" key="3">
    <source>
        <dbReference type="Proteomes" id="UP000217790"/>
    </source>
</evidence>
<accession>A0A2H3CYT9</accession>
<evidence type="ECO:0000256" key="1">
    <source>
        <dbReference type="SAM" id="MobiDB-lite"/>
    </source>
</evidence>
<dbReference type="InParanoid" id="A0A2H3CYT9"/>
<organism evidence="2 3">
    <name type="scientific">Armillaria gallica</name>
    <name type="common">Bulbous honey fungus</name>
    <name type="synonym">Armillaria bulbosa</name>
    <dbReference type="NCBI Taxonomy" id="47427"/>
    <lineage>
        <taxon>Eukaryota</taxon>
        <taxon>Fungi</taxon>
        <taxon>Dikarya</taxon>
        <taxon>Basidiomycota</taxon>
        <taxon>Agaricomycotina</taxon>
        <taxon>Agaricomycetes</taxon>
        <taxon>Agaricomycetidae</taxon>
        <taxon>Agaricales</taxon>
        <taxon>Marasmiineae</taxon>
        <taxon>Physalacriaceae</taxon>
        <taxon>Armillaria</taxon>
    </lineage>
</organism>
<feature type="region of interest" description="Disordered" evidence="1">
    <location>
        <begin position="73"/>
        <end position="106"/>
    </location>
</feature>